<name>A0A1I5A828_9MICO</name>
<dbReference type="OrthoDB" id="5079801at2"/>
<dbReference type="EMBL" id="FOVM01000003">
    <property type="protein sequence ID" value="SFN58603.1"/>
    <property type="molecule type" value="Genomic_DNA"/>
</dbReference>
<feature type="compositionally biased region" description="Low complexity" evidence="1">
    <location>
        <begin position="277"/>
        <end position="286"/>
    </location>
</feature>
<feature type="compositionally biased region" description="Low complexity" evidence="1">
    <location>
        <begin position="358"/>
        <end position="381"/>
    </location>
</feature>
<feature type="region of interest" description="Disordered" evidence="1">
    <location>
        <begin position="1"/>
        <end position="94"/>
    </location>
</feature>
<keyword evidence="2" id="KW-0812">Transmembrane</keyword>
<protein>
    <submittedName>
        <fullName evidence="3">Uncharacterized protein</fullName>
    </submittedName>
</protein>
<feature type="transmembrane region" description="Helical" evidence="2">
    <location>
        <begin position="180"/>
        <end position="206"/>
    </location>
</feature>
<accession>A0A1I5A828</accession>
<proteinExistence type="predicted"/>
<feature type="compositionally biased region" description="Low complexity" evidence="1">
    <location>
        <begin position="50"/>
        <end position="68"/>
    </location>
</feature>
<feature type="compositionally biased region" description="Acidic residues" evidence="1">
    <location>
        <begin position="435"/>
        <end position="445"/>
    </location>
</feature>
<keyword evidence="2" id="KW-0472">Membrane</keyword>
<dbReference type="AlphaFoldDB" id="A0A1I5A828"/>
<evidence type="ECO:0000313" key="4">
    <source>
        <dbReference type="Proteomes" id="UP000198867"/>
    </source>
</evidence>
<feature type="region of interest" description="Disordered" evidence="1">
    <location>
        <begin position="337"/>
        <end position="401"/>
    </location>
</feature>
<dbReference type="STRING" id="995034.SAMN05216219_1248"/>
<feature type="region of interest" description="Disordered" evidence="1">
    <location>
        <begin position="255"/>
        <end position="324"/>
    </location>
</feature>
<feature type="compositionally biased region" description="Polar residues" evidence="1">
    <location>
        <begin position="1"/>
        <end position="14"/>
    </location>
</feature>
<reference evidence="4" key="1">
    <citation type="submission" date="2016-10" db="EMBL/GenBank/DDBJ databases">
        <authorList>
            <person name="Varghese N."/>
            <person name="Submissions S."/>
        </authorList>
    </citation>
    <scope>NUCLEOTIDE SEQUENCE [LARGE SCALE GENOMIC DNA]</scope>
    <source>
        <strain evidence="4">CGMCC 1.11101</strain>
    </source>
</reference>
<keyword evidence="2" id="KW-1133">Transmembrane helix</keyword>
<evidence type="ECO:0000256" key="2">
    <source>
        <dbReference type="SAM" id="Phobius"/>
    </source>
</evidence>
<feature type="transmembrane region" description="Helical" evidence="2">
    <location>
        <begin position="137"/>
        <end position="160"/>
    </location>
</feature>
<feature type="transmembrane region" description="Helical" evidence="2">
    <location>
        <begin position="106"/>
        <end position="125"/>
    </location>
</feature>
<keyword evidence="4" id="KW-1185">Reference proteome</keyword>
<dbReference type="RefSeq" id="WP_090709817.1">
    <property type="nucleotide sequence ID" value="NZ_FOVM01000003.1"/>
</dbReference>
<feature type="compositionally biased region" description="Low complexity" evidence="1">
    <location>
        <begin position="26"/>
        <end position="43"/>
    </location>
</feature>
<organism evidence="3 4">
    <name type="scientific">Mycetocola miduiensis</name>
    <dbReference type="NCBI Taxonomy" id="995034"/>
    <lineage>
        <taxon>Bacteria</taxon>
        <taxon>Bacillati</taxon>
        <taxon>Actinomycetota</taxon>
        <taxon>Actinomycetes</taxon>
        <taxon>Micrococcales</taxon>
        <taxon>Microbacteriaceae</taxon>
        <taxon>Mycetocola</taxon>
    </lineage>
</organism>
<evidence type="ECO:0000313" key="3">
    <source>
        <dbReference type="EMBL" id="SFN58603.1"/>
    </source>
</evidence>
<dbReference type="Proteomes" id="UP000198867">
    <property type="component" value="Unassembled WGS sequence"/>
</dbReference>
<gene>
    <name evidence="3" type="ORF">SAMN05216219_1248</name>
</gene>
<sequence>MTNPNLPEQPQGTGPVQGEQPPFAPQQPYGQPSGSPAPSYPVQGQPPQPVYSAQGQTSQQQYPQYVPQQPAPALPQQGKRPARKPRQKTDANGVPYGVGPFTLREALFLEAVALVFVASFLPFLAGDYADVFGYASAWSPAGWLIIPAALLLVAAAALMVMRRLLPTWRLSVGSLSVDQFASVASVVTAGFYLGALFLIAGFPAWFGGGSDILEPGAGIFVGLVFSLVAVAVTTLAPVLPVFGAEIERRSEVSAHPLARPVSPVPRRPRAERPAPAPQQQTAYPDQLGMQMPEARPGEFAAYRRKGSPSGPLPVDDQTTSYPAAPVAPSVGAVAFQPARQQPAEQQRVEQEPVEQEPVEQAPVEQQPVEQAPVEQQPVEQQLVDTTSDEPTRTLPTDAAAEPQAVAPGFVATDVPAVDPQGVAAVPVDQFRNDEFRDDEDLDDGEVGGTPNTAEPAPRSAFSHVSARTAPGGASDAYGSGSEQPTAVFSTQPFWVYSPVPRPVVDEVSGATVFEIGPSAWALAIMDRGSELVLRHDDGRVGVLRNLEGITRG</sequence>
<evidence type="ECO:0000256" key="1">
    <source>
        <dbReference type="SAM" id="MobiDB-lite"/>
    </source>
</evidence>
<feature type="region of interest" description="Disordered" evidence="1">
    <location>
        <begin position="432"/>
        <end position="483"/>
    </location>
</feature>
<feature type="transmembrane region" description="Helical" evidence="2">
    <location>
        <begin position="218"/>
        <end position="242"/>
    </location>
</feature>